<dbReference type="PROSITE" id="PS50932">
    <property type="entry name" value="HTH_LACI_2"/>
    <property type="match status" value="1"/>
</dbReference>
<accession>A0ABS7MIJ6</accession>
<feature type="region of interest" description="Disordered" evidence="4">
    <location>
        <begin position="325"/>
        <end position="382"/>
    </location>
</feature>
<evidence type="ECO:0000313" key="7">
    <source>
        <dbReference type="Proteomes" id="UP000700908"/>
    </source>
</evidence>
<dbReference type="Pfam" id="PF00356">
    <property type="entry name" value="LacI"/>
    <property type="match status" value="1"/>
</dbReference>
<proteinExistence type="predicted"/>
<keyword evidence="1" id="KW-0805">Transcription regulation</keyword>
<dbReference type="PANTHER" id="PTHR30146">
    <property type="entry name" value="LACI-RELATED TRANSCRIPTIONAL REPRESSOR"/>
    <property type="match status" value="1"/>
</dbReference>
<gene>
    <name evidence="6" type="ORF">K6V98_02280</name>
</gene>
<organism evidence="6 7">
    <name type="scientific">Collinsella ureilytica</name>
    <dbReference type="NCBI Taxonomy" id="2869515"/>
    <lineage>
        <taxon>Bacteria</taxon>
        <taxon>Bacillati</taxon>
        <taxon>Actinomycetota</taxon>
        <taxon>Coriobacteriia</taxon>
        <taxon>Coriobacteriales</taxon>
        <taxon>Coriobacteriaceae</taxon>
        <taxon>Collinsella</taxon>
    </lineage>
</organism>
<dbReference type="Gene3D" id="3.40.50.2300">
    <property type="match status" value="2"/>
</dbReference>
<dbReference type="Pfam" id="PF00532">
    <property type="entry name" value="Peripla_BP_1"/>
    <property type="match status" value="1"/>
</dbReference>
<dbReference type="InterPro" id="IPR000843">
    <property type="entry name" value="HTH_LacI"/>
</dbReference>
<dbReference type="PANTHER" id="PTHR30146:SF154">
    <property type="entry name" value="TRANSCRIPTION REGULATOR, MEMBER OF GALR FAMILY"/>
    <property type="match status" value="1"/>
</dbReference>
<feature type="domain" description="HTH lacI-type" evidence="5">
    <location>
        <begin position="12"/>
        <end position="67"/>
    </location>
</feature>
<dbReference type="PROSITE" id="PS00356">
    <property type="entry name" value="HTH_LACI_1"/>
    <property type="match status" value="1"/>
</dbReference>
<dbReference type="SMART" id="SM00354">
    <property type="entry name" value="HTH_LACI"/>
    <property type="match status" value="1"/>
</dbReference>
<sequence>MVQKKAEAASRVTISDVAQAAGVSTASVSYFLNGRLEKLGQKTQARIEHVIRETGYIPSAQARSLSGKQTHVIAIIIKDNANDWAGKFLEGVERVALANGYATIVCASNFNPETEIMYVEKMLSMGVDGFIIQPTQNFKVVTERIEKTGTPLVCFDFAAYDLQGTWIKTNLYDGFYRATTELIDAGYEDFICVAADTTTIRSRIERFQGFVDALSARRRTYKMLSITHDTPSVAKLREYFQYKLNPARRSLIFVQNQWALPRIYKALKPMAHLMPKQIGLIGLNCTEWTDLVDPPVSVIAEPVNLEGAQACKMLLNILKQQGDASEKHIDESTTPAESDTAHRSSTRSNEAQGDAGKHGSGSPHRSPAERSEIPGTHQQALDCEIIWRGSTSVKMS</sequence>
<dbReference type="Proteomes" id="UP000700908">
    <property type="component" value="Unassembled WGS sequence"/>
</dbReference>
<protein>
    <submittedName>
        <fullName evidence="6">LacI family transcriptional regulator</fullName>
    </submittedName>
</protein>
<dbReference type="RefSeq" id="WP_222198928.1">
    <property type="nucleotide sequence ID" value="NZ_JAIMFO010000004.1"/>
</dbReference>
<evidence type="ECO:0000256" key="2">
    <source>
        <dbReference type="ARBA" id="ARBA00023125"/>
    </source>
</evidence>
<evidence type="ECO:0000313" key="6">
    <source>
        <dbReference type="EMBL" id="MBY4797193.1"/>
    </source>
</evidence>
<dbReference type="EMBL" id="JAIMFO010000004">
    <property type="protein sequence ID" value="MBY4797193.1"/>
    <property type="molecule type" value="Genomic_DNA"/>
</dbReference>
<reference evidence="6 7" key="1">
    <citation type="submission" date="2021-08" db="EMBL/GenBank/DDBJ databases">
        <title>Collinsella faecalis sp. nov. isolated from swine faeces.</title>
        <authorList>
            <person name="Oh B.S."/>
            <person name="Lee J.H."/>
        </authorList>
    </citation>
    <scope>NUCLEOTIDE SEQUENCE [LARGE SCALE GENOMIC DNA]</scope>
    <source>
        <strain evidence="6 7">AGMB00827</strain>
    </source>
</reference>
<dbReference type="InterPro" id="IPR010982">
    <property type="entry name" value="Lambda_DNA-bd_dom_sf"/>
</dbReference>
<evidence type="ECO:0000259" key="5">
    <source>
        <dbReference type="PROSITE" id="PS50932"/>
    </source>
</evidence>
<dbReference type="InterPro" id="IPR001761">
    <property type="entry name" value="Peripla_BP/Lac1_sug-bd_dom"/>
</dbReference>
<keyword evidence="3" id="KW-0804">Transcription</keyword>
<evidence type="ECO:0000256" key="4">
    <source>
        <dbReference type="SAM" id="MobiDB-lite"/>
    </source>
</evidence>
<name>A0ABS7MIJ6_9ACTN</name>
<keyword evidence="2" id="KW-0238">DNA-binding</keyword>
<dbReference type="Gene3D" id="1.10.260.40">
    <property type="entry name" value="lambda repressor-like DNA-binding domains"/>
    <property type="match status" value="1"/>
</dbReference>
<keyword evidence="7" id="KW-1185">Reference proteome</keyword>
<dbReference type="SUPFAM" id="SSF47413">
    <property type="entry name" value="lambda repressor-like DNA-binding domains"/>
    <property type="match status" value="1"/>
</dbReference>
<evidence type="ECO:0000256" key="1">
    <source>
        <dbReference type="ARBA" id="ARBA00023015"/>
    </source>
</evidence>
<dbReference type="CDD" id="cd01392">
    <property type="entry name" value="HTH_LacI"/>
    <property type="match status" value="1"/>
</dbReference>
<comment type="caution">
    <text evidence="6">The sequence shown here is derived from an EMBL/GenBank/DDBJ whole genome shotgun (WGS) entry which is preliminary data.</text>
</comment>
<dbReference type="SUPFAM" id="SSF53822">
    <property type="entry name" value="Periplasmic binding protein-like I"/>
    <property type="match status" value="1"/>
</dbReference>
<evidence type="ECO:0000256" key="3">
    <source>
        <dbReference type="ARBA" id="ARBA00023163"/>
    </source>
</evidence>
<dbReference type="InterPro" id="IPR028082">
    <property type="entry name" value="Peripla_BP_I"/>
</dbReference>